<dbReference type="PANTHER" id="PTHR33221">
    <property type="entry name" value="WINGED HELIX-TURN-HELIX TRANSCRIPTIONAL REGULATOR, RRF2 FAMILY"/>
    <property type="match status" value="1"/>
</dbReference>
<comment type="cofactor">
    <cofactor evidence="2">
        <name>[2Fe-2S] cluster</name>
        <dbReference type="ChEBI" id="CHEBI:190135"/>
    </cofactor>
</comment>
<gene>
    <name evidence="4" type="ORF">EV213_11651</name>
</gene>
<dbReference type="EMBL" id="SNYJ01000016">
    <property type="protein sequence ID" value="TDQ36752.1"/>
    <property type="molecule type" value="Genomic_DNA"/>
</dbReference>
<dbReference type="Pfam" id="PF02082">
    <property type="entry name" value="Rrf2"/>
    <property type="match status" value="1"/>
</dbReference>
<protein>
    <recommendedName>
        <fullName evidence="3">HTH-type transcriptional regulator NsrR</fullName>
    </recommendedName>
</protein>
<comment type="caution">
    <text evidence="4">The sequence shown here is derived from an EMBL/GenBank/DDBJ whole genome shotgun (WGS) entry which is preliminary data.</text>
</comment>
<organism evidence="4 5">
    <name type="scientific">Aureibacillus halotolerans</name>
    <dbReference type="NCBI Taxonomy" id="1508390"/>
    <lineage>
        <taxon>Bacteria</taxon>
        <taxon>Bacillati</taxon>
        <taxon>Bacillota</taxon>
        <taxon>Bacilli</taxon>
        <taxon>Bacillales</taxon>
        <taxon>Bacillaceae</taxon>
        <taxon>Aureibacillus</taxon>
    </lineage>
</organism>
<keyword evidence="1" id="KW-0238">DNA-binding</keyword>
<name>A0A4R6TVP4_9BACI</name>
<dbReference type="OrthoDB" id="9795923at2"/>
<reference evidence="4 5" key="1">
    <citation type="submission" date="2019-03" db="EMBL/GenBank/DDBJ databases">
        <title>Genomic Encyclopedia of Type Strains, Phase IV (KMG-IV): sequencing the most valuable type-strain genomes for metagenomic binning, comparative biology and taxonomic classification.</title>
        <authorList>
            <person name="Goeker M."/>
        </authorList>
    </citation>
    <scope>NUCLEOTIDE SEQUENCE [LARGE SCALE GENOMIC DNA]</scope>
    <source>
        <strain evidence="4 5">DSM 28697</strain>
    </source>
</reference>
<evidence type="ECO:0000256" key="2">
    <source>
        <dbReference type="ARBA" id="ARBA00034078"/>
    </source>
</evidence>
<accession>A0A4R6TVP4</accession>
<sequence>MRLTQYTDYSLRVLIYLATKKEDKLTNIKDIATSYGISKNHLMKITYELGKLGIIETVRGRNGGMRLAKRPEDINIGTFIRLVEEDFHIVECFNDEKNVCVISQACRLRGVLGEAMMAYFNVLEKYTLRDLVHNQDELTMLLR</sequence>
<dbReference type="RefSeq" id="WP_133581540.1">
    <property type="nucleotide sequence ID" value="NZ_SNYJ01000016.1"/>
</dbReference>
<dbReference type="AlphaFoldDB" id="A0A4R6TVP4"/>
<dbReference type="Proteomes" id="UP000295632">
    <property type="component" value="Unassembled WGS sequence"/>
</dbReference>
<dbReference type="GO" id="GO:0003700">
    <property type="term" value="F:DNA-binding transcription factor activity"/>
    <property type="evidence" value="ECO:0007669"/>
    <property type="project" value="TreeGrafter"/>
</dbReference>
<dbReference type="SUPFAM" id="SSF46785">
    <property type="entry name" value="Winged helix' DNA-binding domain"/>
    <property type="match status" value="1"/>
</dbReference>
<dbReference type="GO" id="GO:0003677">
    <property type="term" value="F:DNA binding"/>
    <property type="evidence" value="ECO:0007669"/>
    <property type="project" value="UniProtKB-KW"/>
</dbReference>
<dbReference type="InterPro" id="IPR036388">
    <property type="entry name" value="WH-like_DNA-bd_sf"/>
</dbReference>
<keyword evidence="5" id="KW-1185">Reference proteome</keyword>
<evidence type="ECO:0000256" key="1">
    <source>
        <dbReference type="ARBA" id="ARBA00023125"/>
    </source>
</evidence>
<dbReference type="PROSITE" id="PS51197">
    <property type="entry name" value="HTH_RRF2_2"/>
    <property type="match status" value="1"/>
</dbReference>
<dbReference type="Gene3D" id="1.10.10.10">
    <property type="entry name" value="Winged helix-like DNA-binding domain superfamily/Winged helix DNA-binding domain"/>
    <property type="match status" value="1"/>
</dbReference>
<evidence type="ECO:0000313" key="4">
    <source>
        <dbReference type="EMBL" id="TDQ36752.1"/>
    </source>
</evidence>
<dbReference type="GO" id="GO:0005829">
    <property type="term" value="C:cytosol"/>
    <property type="evidence" value="ECO:0007669"/>
    <property type="project" value="TreeGrafter"/>
</dbReference>
<evidence type="ECO:0000256" key="3">
    <source>
        <dbReference type="ARBA" id="ARBA00040173"/>
    </source>
</evidence>
<evidence type="ECO:0000313" key="5">
    <source>
        <dbReference type="Proteomes" id="UP000295632"/>
    </source>
</evidence>
<dbReference type="InterPro" id="IPR000944">
    <property type="entry name" value="Tscrpt_reg_Rrf2"/>
</dbReference>
<dbReference type="InterPro" id="IPR036390">
    <property type="entry name" value="WH_DNA-bd_sf"/>
</dbReference>
<dbReference type="PANTHER" id="PTHR33221:SF4">
    <property type="entry name" value="HTH-TYPE TRANSCRIPTIONAL REPRESSOR NSRR"/>
    <property type="match status" value="1"/>
</dbReference>
<proteinExistence type="predicted"/>
<dbReference type="NCBIfam" id="TIGR00738">
    <property type="entry name" value="rrf2_super"/>
    <property type="match status" value="1"/>
</dbReference>